<evidence type="ECO:0000256" key="1">
    <source>
        <dbReference type="SAM" id="Phobius"/>
    </source>
</evidence>
<keyword evidence="1" id="KW-1133">Transmembrane helix</keyword>
<organism evidence="2">
    <name type="scientific">marine sediment metagenome</name>
    <dbReference type="NCBI Taxonomy" id="412755"/>
    <lineage>
        <taxon>unclassified sequences</taxon>
        <taxon>metagenomes</taxon>
        <taxon>ecological metagenomes</taxon>
    </lineage>
</organism>
<dbReference type="EMBL" id="BARW01020814">
    <property type="protein sequence ID" value="GAI96032.1"/>
    <property type="molecule type" value="Genomic_DNA"/>
</dbReference>
<reference evidence="2" key="1">
    <citation type="journal article" date="2014" name="Front. Microbiol.">
        <title>High frequency of phylogenetically diverse reductive dehalogenase-homologous genes in deep subseafloor sedimentary metagenomes.</title>
        <authorList>
            <person name="Kawai M."/>
            <person name="Futagami T."/>
            <person name="Toyoda A."/>
            <person name="Takaki Y."/>
            <person name="Nishi S."/>
            <person name="Hori S."/>
            <person name="Arai W."/>
            <person name="Tsubouchi T."/>
            <person name="Morono Y."/>
            <person name="Uchiyama I."/>
            <person name="Ito T."/>
            <person name="Fujiyama A."/>
            <person name="Inagaki F."/>
            <person name="Takami H."/>
        </authorList>
    </citation>
    <scope>NUCLEOTIDE SEQUENCE</scope>
    <source>
        <strain evidence="2">Expedition CK06-06</strain>
    </source>
</reference>
<sequence>MDSFTIISLILYLIGGLMLTFQISSHIQTPRPFNAKFMMETLKSKTNEEKRVKRKKKDID</sequence>
<accession>X1SSK6</accession>
<dbReference type="AlphaFoldDB" id="X1SSK6"/>
<feature type="transmembrane region" description="Helical" evidence="1">
    <location>
        <begin position="6"/>
        <end position="24"/>
    </location>
</feature>
<keyword evidence="1" id="KW-0472">Membrane</keyword>
<comment type="caution">
    <text evidence="2">The sequence shown here is derived from an EMBL/GenBank/DDBJ whole genome shotgun (WGS) entry which is preliminary data.</text>
</comment>
<evidence type="ECO:0000313" key="2">
    <source>
        <dbReference type="EMBL" id="GAI96032.1"/>
    </source>
</evidence>
<gene>
    <name evidence="2" type="ORF">S12H4_35089</name>
</gene>
<protein>
    <submittedName>
        <fullName evidence="2">Uncharacterized protein</fullName>
    </submittedName>
</protein>
<name>X1SSK6_9ZZZZ</name>
<keyword evidence="1" id="KW-0812">Transmembrane</keyword>
<proteinExistence type="predicted"/>